<evidence type="ECO:0000256" key="1">
    <source>
        <dbReference type="ARBA" id="ARBA00001974"/>
    </source>
</evidence>
<dbReference type="RefSeq" id="WP_109708648.1">
    <property type="nucleotide sequence ID" value="NZ_QGDS01000001.1"/>
</dbReference>
<dbReference type="InterPro" id="IPR004792">
    <property type="entry name" value="BaiN-like"/>
</dbReference>
<dbReference type="Pfam" id="PF22780">
    <property type="entry name" value="HI0933_like_1st"/>
    <property type="match status" value="1"/>
</dbReference>
<evidence type="ECO:0000256" key="2">
    <source>
        <dbReference type="ARBA" id="ARBA00022630"/>
    </source>
</evidence>
<dbReference type="NCBIfam" id="TIGR00275">
    <property type="entry name" value="aminoacetone oxidase family FAD-binding enzyme"/>
    <property type="match status" value="1"/>
</dbReference>
<dbReference type="Gene3D" id="3.50.50.60">
    <property type="entry name" value="FAD/NAD(P)-binding domain"/>
    <property type="match status" value="1"/>
</dbReference>
<keyword evidence="3" id="KW-0274">FAD</keyword>
<protein>
    <recommendedName>
        <fullName evidence="8">Tricarballylate dehydrogenase</fullName>
    </recommendedName>
</protein>
<keyword evidence="7" id="KW-1185">Reference proteome</keyword>
<dbReference type="Gene3D" id="1.10.8.260">
    <property type="entry name" value="HI0933 insert domain-like"/>
    <property type="match status" value="1"/>
</dbReference>
<evidence type="ECO:0008006" key="8">
    <source>
        <dbReference type="Google" id="ProtNLM"/>
    </source>
</evidence>
<evidence type="ECO:0000259" key="4">
    <source>
        <dbReference type="Pfam" id="PF03486"/>
    </source>
</evidence>
<proteinExistence type="predicted"/>
<evidence type="ECO:0000256" key="3">
    <source>
        <dbReference type="ARBA" id="ARBA00022827"/>
    </source>
</evidence>
<dbReference type="InterPro" id="IPR057661">
    <property type="entry name" value="RsdA/BaiN/AoA(So)_Rossmann"/>
</dbReference>
<organism evidence="6 7">
    <name type="scientific">Faecalicatena contorta</name>
    <dbReference type="NCBI Taxonomy" id="39482"/>
    <lineage>
        <taxon>Bacteria</taxon>
        <taxon>Bacillati</taxon>
        <taxon>Bacillota</taxon>
        <taxon>Clostridia</taxon>
        <taxon>Lachnospirales</taxon>
        <taxon>Lachnospiraceae</taxon>
        <taxon>Faecalicatena</taxon>
    </lineage>
</organism>
<dbReference type="AlphaFoldDB" id="A0A316A4B7"/>
<evidence type="ECO:0000313" key="6">
    <source>
        <dbReference type="EMBL" id="SUQ12641.1"/>
    </source>
</evidence>
<evidence type="ECO:0000313" key="7">
    <source>
        <dbReference type="Proteomes" id="UP000254051"/>
    </source>
</evidence>
<reference evidence="7" key="1">
    <citation type="submission" date="2017-07" db="EMBL/GenBank/DDBJ databases">
        <authorList>
            <person name="Varghese N."/>
            <person name="Submissions S."/>
        </authorList>
    </citation>
    <scope>NUCLEOTIDE SEQUENCE [LARGE SCALE GENOMIC DNA]</scope>
    <source>
        <strain evidence="7">NLAE-zl-C134</strain>
    </source>
</reference>
<evidence type="ECO:0000259" key="5">
    <source>
        <dbReference type="Pfam" id="PF22780"/>
    </source>
</evidence>
<dbReference type="Pfam" id="PF03486">
    <property type="entry name" value="HI0933_like"/>
    <property type="match status" value="1"/>
</dbReference>
<dbReference type="InterPro" id="IPR036188">
    <property type="entry name" value="FAD/NAD-bd_sf"/>
</dbReference>
<feature type="domain" description="RsdA/BaiN/AoA(So)-like insert" evidence="5">
    <location>
        <begin position="187"/>
        <end position="348"/>
    </location>
</feature>
<comment type="cofactor">
    <cofactor evidence="1">
        <name>FAD</name>
        <dbReference type="ChEBI" id="CHEBI:57692"/>
    </cofactor>
</comment>
<gene>
    <name evidence="6" type="ORF">SAMN05216529_101538</name>
</gene>
<dbReference type="InterPro" id="IPR055178">
    <property type="entry name" value="RsdA/BaiN/AoA(So)-like_dom"/>
</dbReference>
<name>A0A316A4B7_9FIRM</name>
<accession>A0A316A4B7</accession>
<dbReference type="PANTHER" id="PTHR42887:SF2">
    <property type="entry name" value="OS12G0638800 PROTEIN"/>
    <property type="match status" value="1"/>
</dbReference>
<feature type="domain" description="RsdA/BaiN/AoA(So)-like Rossmann fold-like" evidence="4">
    <location>
        <begin position="3"/>
        <end position="401"/>
    </location>
</feature>
<dbReference type="InterPro" id="IPR023166">
    <property type="entry name" value="BaiN-like_dom_sf"/>
</dbReference>
<dbReference type="PRINTS" id="PR00368">
    <property type="entry name" value="FADPNR"/>
</dbReference>
<dbReference type="Gene3D" id="2.40.30.10">
    <property type="entry name" value="Translation factors"/>
    <property type="match status" value="1"/>
</dbReference>
<keyword evidence="2" id="KW-0285">Flavoprotein</keyword>
<dbReference type="OrthoDB" id="9773233at2"/>
<dbReference type="PRINTS" id="PR00411">
    <property type="entry name" value="PNDRDTASEI"/>
</dbReference>
<dbReference type="Proteomes" id="UP000254051">
    <property type="component" value="Unassembled WGS sequence"/>
</dbReference>
<dbReference type="SUPFAM" id="SSF51905">
    <property type="entry name" value="FAD/NAD(P)-binding domain"/>
    <property type="match status" value="1"/>
</dbReference>
<dbReference type="EMBL" id="UHJJ01000001">
    <property type="protein sequence ID" value="SUQ12641.1"/>
    <property type="molecule type" value="Genomic_DNA"/>
</dbReference>
<dbReference type="PANTHER" id="PTHR42887">
    <property type="entry name" value="OS12G0638800 PROTEIN"/>
    <property type="match status" value="1"/>
</dbReference>
<sequence length="406" mass="44636">MNKIAVIGGGASGLMAAVAAAQEGVQVCIFEHKDRVGKKLLSTGNGRCNFTNMNQEPIFYHSENTLFPWGIIKKFGVQQTVAFFLKLGIYSKNRNGYLYPQSDQASAVLDVLRMEVKRLGIQVKTDAKCKAIRSSEGGFVIDTEAGEFSAEKVILAAGSKAAPVSGSDGSGYLLAQKLGHRMIPVLPSLVQLKCKENFYKGIAGIRVEGRVSLYVDGKCQAKDQGEIQLTNYGISGIPVFQISRYAAIGLYENRQVTAVLNFMPDFTEEQFLAFLKNRVETRPRKTTEEFLTGLFHKKLSDLWVKLAHFERTKVMEDYSDEEIERLAHLIQNFSTEITGTNSFEQAQVCRGGIDTKEVCPDTLESLLVPGLYFAGEILDVDGICGGYNLQWAWSSGYTAGKEAAGA</sequence>
<dbReference type="SUPFAM" id="SSF160996">
    <property type="entry name" value="HI0933 insert domain-like"/>
    <property type="match status" value="1"/>
</dbReference>